<keyword evidence="2" id="KW-1185">Reference proteome</keyword>
<dbReference type="Proteomes" id="UP000297245">
    <property type="component" value="Unassembled WGS sequence"/>
</dbReference>
<dbReference type="OrthoDB" id="3014670at2759"/>
<dbReference type="AlphaFoldDB" id="A0A4V4HG96"/>
<organism evidence="1 2">
    <name type="scientific">Dendrothele bispora (strain CBS 962.96)</name>
    <dbReference type="NCBI Taxonomy" id="1314807"/>
    <lineage>
        <taxon>Eukaryota</taxon>
        <taxon>Fungi</taxon>
        <taxon>Dikarya</taxon>
        <taxon>Basidiomycota</taxon>
        <taxon>Agaricomycotina</taxon>
        <taxon>Agaricomycetes</taxon>
        <taxon>Agaricomycetidae</taxon>
        <taxon>Agaricales</taxon>
        <taxon>Agaricales incertae sedis</taxon>
        <taxon>Dendrothele</taxon>
    </lineage>
</organism>
<dbReference type="EMBL" id="ML179146">
    <property type="protein sequence ID" value="THU97935.1"/>
    <property type="molecule type" value="Genomic_DNA"/>
</dbReference>
<protein>
    <submittedName>
        <fullName evidence="1">Uncharacterized protein</fullName>
    </submittedName>
</protein>
<gene>
    <name evidence="1" type="ORF">K435DRAFT_796113</name>
</gene>
<evidence type="ECO:0000313" key="1">
    <source>
        <dbReference type="EMBL" id="THU97935.1"/>
    </source>
</evidence>
<accession>A0A4V4HG96</accession>
<sequence length="152" mass="17450">MEAYVAKGTKMRREEKHAKLDLQCTVYFSTLPSFLADSTRFQDLLTTADPTYKTPTRQKLDEELIPGEAEAVLERQLELLRKEHYLTVSFDGGTKKGESHYTVHVSTSDRRVYLMEARHATDESHTGEWTKNLAMTVLVALGQKFVWRGKCH</sequence>
<evidence type="ECO:0000313" key="2">
    <source>
        <dbReference type="Proteomes" id="UP000297245"/>
    </source>
</evidence>
<reference evidence="1 2" key="1">
    <citation type="journal article" date="2019" name="Nat. Ecol. Evol.">
        <title>Megaphylogeny resolves global patterns of mushroom evolution.</title>
        <authorList>
            <person name="Varga T."/>
            <person name="Krizsan K."/>
            <person name="Foldi C."/>
            <person name="Dima B."/>
            <person name="Sanchez-Garcia M."/>
            <person name="Sanchez-Ramirez S."/>
            <person name="Szollosi G.J."/>
            <person name="Szarkandi J.G."/>
            <person name="Papp V."/>
            <person name="Albert L."/>
            <person name="Andreopoulos W."/>
            <person name="Angelini C."/>
            <person name="Antonin V."/>
            <person name="Barry K.W."/>
            <person name="Bougher N.L."/>
            <person name="Buchanan P."/>
            <person name="Buyck B."/>
            <person name="Bense V."/>
            <person name="Catcheside P."/>
            <person name="Chovatia M."/>
            <person name="Cooper J."/>
            <person name="Damon W."/>
            <person name="Desjardin D."/>
            <person name="Finy P."/>
            <person name="Geml J."/>
            <person name="Haridas S."/>
            <person name="Hughes K."/>
            <person name="Justo A."/>
            <person name="Karasinski D."/>
            <person name="Kautmanova I."/>
            <person name="Kiss B."/>
            <person name="Kocsube S."/>
            <person name="Kotiranta H."/>
            <person name="LaButti K.M."/>
            <person name="Lechner B.E."/>
            <person name="Liimatainen K."/>
            <person name="Lipzen A."/>
            <person name="Lukacs Z."/>
            <person name="Mihaltcheva S."/>
            <person name="Morgado L.N."/>
            <person name="Niskanen T."/>
            <person name="Noordeloos M.E."/>
            <person name="Ohm R.A."/>
            <person name="Ortiz-Santana B."/>
            <person name="Ovrebo C."/>
            <person name="Racz N."/>
            <person name="Riley R."/>
            <person name="Savchenko A."/>
            <person name="Shiryaev A."/>
            <person name="Soop K."/>
            <person name="Spirin V."/>
            <person name="Szebenyi C."/>
            <person name="Tomsovsky M."/>
            <person name="Tulloss R.E."/>
            <person name="Uehling J."/>
            <person name="Grigoriev I.V."/>
            <person name="Vagvolgyi C."/>
            <person name="Papp T."/>
            <person name="Martin F.M."/>
            <person name="Miettinen O."/>
            <person name="Hibbett D.S."/>
            <person name="Nagy L.G."/>
        </authorList>
    </citation>
    <scope>NUCLEOTIDE SEQUENCE [LARGE SCALE GENOMIC DNA]</scope>
    <source>
        <strain evidence="1 2">CBS 962.96</strain>
    </source>
</reference>
<proteinExistence type="predicted"/>
<name>A0A4V4HG96_DENBC</name>